<feature type="transmembrane region" description="Helical" evidence="1">
    <location>
        <begin position="7"/>
        <end position="26"/>
    </location>
</feature>
<dbReference type="Proteomes" id="UP000198393">
    <property type="component" value="Unassembled WGS sequence"/>
</dbReference>
<evidence type="ECO:0000313" key="2">
    <source>
        <dbReference type="EMBL" id="SNT14129.1"/>
    </source>
</evidence>
<protein>
    <submittedName>
        <fullName evidence="2">Uncharacterized protein</fullName>
    </submittedName>
</protein>
<accession>A0A239K943</accession>
<reference evidence="2 3" key="1">
    <citation type="submission" date="2017-06" db="EMBL/GenBank/DDBJ databases">
        <authorList>
            <person name="Kim H.J."/>
            <person name="Triplett B.A."/>
        </authorList>
    </citation>
    <scope>NUCLEOTIDE SEQUENCE [LARGE SCALE GENOMIC DNA]</scope>
    <source>
        <strain evidence="2 3">DSM 19307</strain>
    </source>
</reference>
<dbReference type="AlphaFoldDB" id="A0A239K943"/>
<dbReference type="OrthoDB" id="676730at2"/>
<dbReference type="EMBL" id="FZPD01000004">
    <property type="protein sequence ID" value="SNT14129.1"/>
    <property type="molecule type" value="Genomic_DNA"/>
</dbReference>
<organism evidence="2 3">
    <name type="scientific">Ekhidna lutea</name>
    <dbReference type="NCBI Taxonomy" id="447679"/>
    <lineage>
        <taxon>Bacteria</taxon>
        <taxon>Pseudomonadati</taxon>
        <taxon>Bacteroidota</taxon>
        <taxon>Cytophagia</taxon>
        <taxon>Cytophagales</taxon>
        <taxon>Reichenbachiellaceae</taxon>
        <taxon>Ekhidna</taxon>
    </lineage>
</organism>
<evidence type="ECO:0000313" key="3">
    <source>
        <dbReference type="Proteomes" id="UP000198393"/>
    </source>
</evidence>
<name>A0A239K943_EKHLU</name>
<keyword evidence="1" id="KW-0472">Membrane</keyword>
<dbReference type="RefSeq" id="WP_089357188.1">
    <property type="nucleotide sequence ID" value="NZ_FZPD01000004.1"/>
</dbReference>
<proteinExistence type="predicted"/>
<gene>
    <name evidence="2" type="ORF">SAMN05421640_2482</name>
</gene>
<keyword evidence="3" id="KW-1185">Reference proteome</keyword>
<keyword evidence="1" id="KW-0812">Transmembrane</keyword>
<evidence type="ECO:0000256" key="1">
    <source>
        <dbReference type="SAM" id="Phobius"/>
    </source>
</evidence>
<keyword evidence="1" id="KW-1133">Transmembrane helix</keyword>
<sequence length="162" mass="19065">MKGKKNIYILLPAVIVVWGLILYRVISSLSGPELTISKKYDTNYEAVTRDTTSYTLSYNYRDPFFTYQKRKYTPNKVSETKEDKKRPSKSKNKLVSKIDWSQIKYFGLIENQKTNNIKALVLIKGNYHYVEKNEDIENYNVFFISKDSIGLLSEGEKKYFKR</sequence>